<dbReference type="NCBIfam" id="TIGR01349">
    <property type="entry name" value="PDHac_trf_mito"/>
    <property type="match status" value="1"/>
</dbReference>
<dbReference type="Pfam" id="PF00364">
    <property type="entry name" value="Biotin_lipoyl"/>
    <property type="match status" value="1"/>
</dbReference>
<organism evidence="12 13">
    <name type="scientific">Ancylobacter crimeensis</name>
    <dbReference type="NCBI Taxonomy" id="2579147"/>
    <lineage>
        <taxon>Bacteria</taxon>
        <taxon>Pseudomonadati</taxon>
        <taxon>Pseudomonadota</taxon>
        <taxon>Alphaproteobacteria</taxon>
        <taxon>Hyphomicrobiales</taxon>
        <taxon>Xanthobacteraceae</taxon>
        <taxon>Ancylobacter</taxon>
    </lineage>
</organism>
<dbReference type="InterPro" id="IPR001078">
    <property type="entry name" value="2-oxoacid_DH_actylTfrase"/>
</dbReference>
<dbReference type="PROSITE" id="PS51826">
    <property type="entry name" value="PSBD"/>
    <property type="match status" value="1"/>
</dbReference>
<evidence type="ECO:0000256" key="2">
    <source>
        <dbReference type="ARBA" id="ARBA00011484"/>
    </source>
</evidence>
<dbReference type="PROSITE" id="PS00189">
    <property type="entry name" value="LIPOYL"/>
    <property type="match status" value="1"/>
</dbReference>
<comment type="caution">
    <text evidence="12">The sequence shown here is derived from an EMBL/GenBank/DDBJ whole genome shotgun (WGS) entry which is preliminary data.</text>
</comment>
<evidence type="ECO:0000259" key="10">
    <source>
        <dbReference type="PROSITE" id="PS50968"/>
    </source>
</evidence>
<evidence type="ECO:0000256" key="7">
    <source>
        <dbReference type="ARBA" id="ARBA00048370"/>
    </source>
</evidence>
<dbReference type="CDD" id="cd06849">
    <property type="entry name" value="lipoyl_domain"/>
    <property type="match status" value="1"/>
</dbReference>
<accession>A0ABT0DCI0</accession>
<dbReference type="Pfam" id="PF02817">
    <property type="entry name" value="E3_binding"/>
    <property type="match status" value="1"/>
</dbReference>
<feature type="domain" description="Lipoyl-binding" evidence="10">
    <location>
        <begin position="2"/>
        <end position="78"/>
    </location>
</feature>
<evidence type="ECO:0000313" key="12">
    <source>
        <dbReference type="EMBL" id="MCK0197665.1"/>
    </source>
</evidence>
<gene>
    <name evidence="12" type="ORF">MWN34_12150</name>
</gene>
<comment type="similarity">
    <text evidence="1 8">Belongs to the 2-oxoacid dehydrogenase family.</text>
</comment>
<dbReference type="InterPro" id="IPR004167">
    <property type="entry name" value="PSBD"/>
</dbReference>
<feature type="domain" description="Peripheral subunit-binding (PSBD)" evidence="11">
    <location>
        <begin position="141"/>
        <end position="178"/>
    </location>
</feature>
<comment type="function">
    <text evidence="6">The pyruvate dehydrogenase complex catalyzes the overall conversion of pyruvate to acetyl-CoA and CO(2). It contains multiple copies of three enzymatic components: pyruvate dehydrogenase (E1), dihydrolipoamide acetyltransferase (E2) and lipoamide dehydrogenase (E3).</text>
</comment>
<dbReference type="GO" id="GO:0004742">
    <property type="term" value="F:dihydrolipoyllysine-residue acetyltransferase activity"/>
    <property type="evidence" value="ECO:0007669"/>
    <property type="project" value="UniProtKB-EC"/>
</dbReference>
<dbReference type="InterPro" id="IPR036625">
    <property type="entry name" value="E3-bd_dom_sf"/>
</dbReference>
<proteinExistence type="inferred from homology"/>
<keyword evidence="4 8" id="KW-0450">Lipoyl</keyword>
<dbReference type="PANTHER" id="PTHR23151">
    <property type="entry name" value="DIHYDROLIPOAMIDE ACETYL/SUCCINYL-TRANSFERASE-RELATED"/>
    <property type="match status" value="1"/>
</dbReference>
<feature type="region of interest" description="Disordered" evidence="9">
    <location>
        <begin position="87"/>
        <end position="131"/>
    </location>
</feature>
<comment type="catalytic activity">
    <reaction evidence="7 8">
        <text>N(6)-[(R)-dihydrolipoyl]-L-lysyl-[protein] + acetyl-CoA = N(6)-[(R)-S(8)-acetyldihydrolipoyl]-L-lysyl-[protein] + CoA</text>
        <dbReference type="Rhea" id="RHEA:17017"/>
        <dbReference type="Rhea" id="RHEA-COMP:10475"/>
        <dbReference type="Rhea" id="RHEA-COMP:10478"/>
        <dbReference type="ChEBI" id="CHEBI:57287"/>
        <dbReference type="ChEBI" id="CHEBI:57288"/>
        <dbReference type="ChEBI" id="CHEBI:83100"/>
        <dbReference type="ChEBI" id="CHEBI:83111"/>
        <dbReference type="EC" id="2.3.1.12"/>
    </reaction>
</comment>
<dbReference type="EC" id="2.3.1.12" evidence="8"/>
<dbReference type="Pfam" id="PF00198">
    <property type="entry name" value="2-oxoacid_dh"/>
    <property type="match status" value="1"/>
</dbReference>
<keyword evidence="13" id="KW-1185">Reference proteome</keyword>
<evidence type="ECO:0000256" key="1">
    <source>
        <dbReference type="ARBA" id="ARBA00007317"/>
    </source>
</evidence>
<keyword evidence="12" id="KW-0670">Pyruvate</keyword>
<dbReference type="RefSeq" id="WP_247029562.1">
    <property type="nucleotide sequence ID" value="NZ_JALKCH010000007.1"/>
</dbReference>
<dbReference type="EMBL" id="JALKCH010000007">
    <property type="protein sequence ID" value="MCK0197665.1"/>
    <property type="molecule type" value="Genomic_DNA"/>
</dbReference>
<keyword evidence="5 8" id="KW-0012">Acyltransferase</keyword>
<dbReference type="Proteomes" id="UP001203284">
    <property type="component" value="Unassembled WGS sequence"/>
</dbReference>
<evidence type="ECO:0000256" key="4">
    <source>
        <dbReference type="ARBA" id="ARBA00022823"/>
    </source>
</evidence>
<dbReference type="Gene3D" id="2.40.50.100">
    <property type="match status" value="1"/>
</dbReference>
<evidence type="ECO:0000259" key="11">
    <source>
        <dbReference type="PROSITE" id="PS51826"/>
    </source>
</evidence>
<dbReference type="InterPro" id="IPR006257">
    <property type="entry name" value="LAT1"/>
</dbReference>
<dbReference type="PROSITE" id="PS50968">
    <property type="entry name" value="BIOTINYL_LIPOYL"/>
    <property type="match status" value="1"/>
</dbReference>
<comment type="subunit">
    <text evidence="2">Forms a 24-polypeptide structural core with octahedral symmetry.</text>
</comment>
<dbReference type="PANTHER" id="PTHR23151:SF90">
    <property type="entry name" value="DIHYDROLIPOYLLYSINE-RESIDUE ACETYLTRANSFERASE COMPONENT OF PYRUVATE DEHYDROGENASE COMPLEX, MITOCHONDRIAL-RELATED"/>
    <property type="match status" value="1"/>
</dbReference>
<keyword evidence="3 8" id="KW-0808">Transferase</keyword>
<feature type="compositionally biased region" description="Low complexity" evidence="9">
    <location>
        <begin position="87"/>
        <end position="97"/>
    </location>
</feature>
<evidence type="ECO:0000313" key="13">
    <source>
        <dbReference type="Proteomes" id="UP001203284"/>
    </source>
</evidence>
<dbReference type="SUPFAM" id="SSF47005">
    <property type="entry name" value="Peripheral subunit-binding domain of 2-oxo acid dehydrogenase complex"/>
    <property type="match status" value="1"/>
</dbReference>
<evidence type="ECO:0000256" key="6">
    <source>
        <dbReference type="ARBA" id="ARBA00025211"/>
    </source>
</evidence>
<sequence>MPIEILMPALSPTMEKGNLAKWLKKEGDKVAPGDVIAEIETDKATMEVEAIDEGTLAKILVPEGTQDVPVNQLIAVLAADGEDVSAAASGAGSAPKAEAPKEAPKAEAPKPEVPKAEAPAPAPAAPAAPAAAATAGGNRVFASPLARRLAKEKGIDVAAVKGSGPKGRVVAADVASAKPGAAPAASAPAPAAAKTATAAPATAAPAAATPSAAAVLEQAKAYYEPGTYEEVPLDAMRRVIAQRMTEARQTVPTFYLTVDCDVDALMKLREELNKSAPEVNGKPAYKLSVNDFVIKAYALAFQQVPEANMVWGGDRYLKLKHSDIGVAVAIDGGKGLLTPIIRKAETKTLSAISNETRDLATRARNKKLAPNEYQGGSSAISNLGMFGMKHFTAIINPPHATILAVGTSEQRAVVKGGQLAVATQMTVTISCDHRVMDGAMGAQLLSAFKAIIEKPMSMLV</sequence>
<dbReference type="Gene3D" id="4.10.320.10">
    <property type="entry name" value="E3-binding domain"/>
    <property type="match status" value="1"/>
</dbReference>
<dbReference type="InterPro" id="IPR023213">
    <property type="entry name" value="CAT-like_dom_sf"/>
</dbReference>
<feature type="compositionally biased region" description="Basic and acidic residues" evidence="9">
    <location>
        <begin position="98"/>
        <end position="115"/>
    </location>
</feature>
<dbReference type="InterPro" id="IPR011053">
    <property type="entry name" value="Single_hybrid_motif"/>
</dbReference>
<reference evidence="12 13" key="1">
    <citation type="submission" date="2022-04" db="EMBL/GenBank/DDBJ databases">
        <authorList>
            <person name="Grouzdev D.S."/>
            <person name="Pantiukh K.S."/>
            <person name="Krutkina M.S."/>
        </authorList>
    </citation>
    <scope>NUCLEOTIDE SEQUENCE [LARGE SCALE GENOMIC DNA]</scope>
    <source>
        <strain evidence="12 13">6x-1</strain>
    </source>
</reference>
<dbReference type="SUPFAM" id="SSF52777">
    <property type="entry name" value="CoA-dependent acyltransferases"/>
    <property type="match status" value="1"/>
</dbReference>
<evidence type="ECO:0000256" key="5">
    <source>
        <dbReference type="ARBA" id="ARBA00023315"/>
    </source>
</evidence>
<dbReference type="SUPFAM" id="SSF51230">
    <property type="entry name" value="Single hybrid motif"/>
    <property type="match status" value="1"/>
</dbReference>
<evidence type="ECO:0000256" key="9">
    <source>
        <dbReference type="SAM" id="MobiDB-lite"/>
    </source>
</evidence>
<name>A0ABT0DCI0_9HYPH</name>
<dbReference type="InterPro" id="IPR045257">
    <property type="entry name" value="E2/Pdx1"/>
</dbReference>
<comment type="cofactor">
    <cofactor evidence="8">
        <name>(R)-lipoate</name>
        <dbReference type="ChEBI" id="CHEBI:83088"/>
    </cofactor>
    <text evidence="8">Binds 1 lipoyl cofactor covalently.</text>
</comment>
<evidence type="ECO:0000256" key="3">
    <source>
        <dbReference type="ARBA" id="ARBA00022679"/>
    </source>
</evidence>
<evidence type="ECO:0000256" key="8">
    <source>
        <dbReference type="RuleBase" id="RU361137"/>
    </source>
</evidence>
<dbReference type="Gene3D" id="3.30.559.10">
    <property type="entry name" value="Chloramphenicol acetyltransferase-like domain"/>
    <property type="match status" value="1"/>
</dbReference>
<dbReference type="InterPro" id="IPR003016">
    <property type="entry name" value="2-oxoA_DH_lipoyl-BS"/>
</dbReference>
<protein>
    <recommendedName>
        <fullName evidence="8">Acetyltransferase component of pyruvate dehydrogenase complex</fullName>
        <ecNumber evidence="8">2.3.1.12</ecNumber>
    </recommendedName>
</protein>
<dbReference type="InterPro" id="IPR000089">
    <property type="entry name" value="Biotin_lipoyl"/>
</dbReference>